<keyword evidence="3" id="KW-1185">Reference proteome</keyword>
<dbReference type="Proteomes" id="UP001630127">
    <property type="component" value="Unassembled WGS sequence"/>
</dbReference>
<proteinExistence type="predicted"/>
<feature type="compositionally biased region" description="Acidic residues" evidence="1">
    <location>
        <begin position="46"/>
        <end position="59"/>
    </location>
</feature>
<evidence type="ECO:0000256" key="1">
    <source>
        <dbReference type="SAM" id="MobiDB-lite"/>
    </source>
</evidence>
<comment type="caution">
    <text evidence="2">The sequence shown here is derived from an EMBL/GenBank/DDBJ whole genome shotgun (WGS) entry which is preliminary data.</text>
</comment>
<protein>
    <submittedName>
        <fullName evidence="2">Uncharacterized protein</fullName>
    </submittedName>
</protein>
<name>A0ABD3AQD5_9GENT</name>
<evidence type="ECO:0000313" key="2">
    <source>
        <dbReference type="EMBL" id="KAL3533400.1"/>
    </source>
</evidence>
<feature type="region of interest" description="Disordered" evidence="1">
    <location>
        <begin position="42"/>
        <end position="77"/>
    </location>
</feature>
<evidence type="ECO:0000313" key="3">
    <source>
        <dbReference type="Proteomes" id="UP001630127"/>
    </source>
</evidence>
<reference evidence="2 3" key="1">
    <citation type="submission" date="2024-11" db="EMBL/GenBank/DDBJ databases">
        <title>A near-complete genome assembly of Cinchona calisaya.</title>
        <authorList>
            <person name="Lian D.C."/>
            <person name="Zhao X.W."/>
            <person name="Wei L."/>
        </authorList>
    </citation>
    <scope>NUCLEOTIDE SEQUENCE [LARGE SCALE GENOMIC DNA]</scope>
    <source>
        <tissue evidence="2">Nenye</tissue>
    </source>
</reference>
<sequence length="77" mass="8644">MSKTSGFQLLHTQNISFVRLILRLEFGISYFFIVEPICSSSKDVEVDMEDEEDKDEDNIEIAGRTEEKDEAGPSAAA</sequence>
<gene>
    <name evidence="2" type="ORF">ACH5RR_006921</name>
</gene>
<dbReference type="AlphaFoldDB" id="A0ABD3AQD5"/>
<accession>A0ABD3AQD5</accession>
<dbReference type="EMBL" id="JBJUIK010000003">
    <property type="protein sequence ID" value="KAL3533400.1"/>
    <property type="molecule type" value="Genomic_DNA"/>
</dbReference>
<organism evidence="2 3">
    <name type="scientific">Cinchona calisaya</name>
    <dbReference type="NCBI Taxonomy" id="153742"/>
    <lineage>
        <taxon>Eukaryota</taxon>
        <taxon>Viridiplantae</taxon>
        <taxon>Streptophyta</taxon>
        <taxon>Embryophyta</taxon>
        <taxon>Tracheophyta</taxon>
        <taxon>Spermatophyta</taxon>
        <taxon>Magnoliopsida</taxon>
        <taxon>eudicotyledons</taxon>
        <taxon>Gunneridae</taxon>
        <taxon>Pentapetalae</taxon>
        <taxon>asterids</taxon>
        <taxon>lamiids</taxon>
        <taxon>Gentianales</taxon>
        <taxon>Rubiaceae</taxon>
        <taxon>Cinchonoideae</taxon>
        <taxon>Cinchoneae</taxon>
        <taxon>Cinchona</taxon>
    </lineage>
</organism>